<dbReference type="Proteomes" id="UP000094378">
    <property type="component" value="Chromosome"/>
</dbReference>
<dbReference type="InterPro" id="IPR035906">
    <property type="entry name" value="MetI-like_sf"/>
</dbReference>
<accession>A0A1B3SL28</accession>
<dbReference type="GO" id="GO:0055085">
    <property type="term" value="P:transmembrane transport"/>
    <property type="evidence" value="ECO:0007669"/>
    <property type="project" value="InterPro"/>
</dbReference>
<dbReference type="EMBL" id="CP017015">
    <property type="protein sequence ID" value="AOG60641.1"/>
    <property type="molecule type" value="Genomic_DNA"/>
</dbReference>
<name>A0A1B3SL28_9MOLU</name>
<feature type="transmembrane region" description="Helical" evidence="7">
    <location>
        <begin position="133"/>
        <end position="156"/>
    </location>
</feature>
<feature type="transmembrane region" description="Helical" evidence="7">
    <location>
        <begin position="510"/>
        <end position="535"/>
    </location>
</feature>
<feature type="transmembrane region" description="Helical" evidence="7">
    <location>
        <begin position="162"/>
        <end position="181"/>
    </location>
</feature>
<evidence type="ECO:0000256" key="4">
    <source>
        <dbReference type="ARBA" id="ARBA00022692"/>
    </source>
</evidence>
<dbReference type="PATRIC" id="fig|216938.3.peg.703"/>
<dbReference type="PROSITE" id="PS50928">
    <property type="entry name" value="ABC_TM1"/>
    <property type="match status" value="2"/>
</dbReference>
<dbReference type="Gene3D" id="1.10.3720.10">
    <property type="entry name" value="MetI-like"/>
    <property type="match status" value="2"/>
</dbReference>
<keyword evidence="3" id="KW-1003">Cell membrane</keyword>
<feature type="transmembrane region" description="Helical" evidence="7">
    <location>
        <begin position="260"/>
        <end position="281"/>
    </location>
</feature>
<dbReference type="Pfam" id="PF00528">
    <property type="entry name" value="BPD_transp_1"/>
    <property type="match status" value="2"/>
</dbReference>
<feature type="transmembrane region" description="Helical" evidence="7">
    <location>
        <begin position="565"/>
        <end position="589"/>
    </location>
</feature>
<dbReference type="PANTHER" id="PTHR30043:SF1">
    <property type="entry name" value="ABC TRANSPORT SYSTEM PERMEASE PROTEIN P69"/>
    <property type="match status" value="1"/>
</dbReference>
<dbReference type="STRING" id="216938.SHELI_v1c06900"/>
<dbReference type="InterPro" id="IPR000515">
    <property type="entry name" value="MetI-like"/>
</dbReference>
<evidence type="ECO:0000256" key="2">
    <source>
        <dbReference type="ARBA" id="ARBA00022448"/>
    </source>
</evidence>
<dbReference type="PANTHER" id="PTHR30043">
    <property type="entry name" value="PHOSPHONATES TRANSPORT SYSTEM PERMEASE PROTEIN"/>
    <property type="match status" value="1"/>
</dbReference>
<dbReference type="OrthoDB" id="8557224at2"/>
<keyword evidence="10" id="KW-1185">Reference proteome</keyword>
<feature type="transmembrane region" description="Helical" evidence="7">
    <location>
        <begin position="678"/>
        <end position="699"/>
    </location>
</feature>
<evidence type="ECO:0000256" key="5">
    <source>
        <dbReference type="ARBA" id="ARBA00022989"/>
    </source>
</evidence>
<feature type="transmembrane region" description="Helical" evidence="7">
    <location>
        <begin position="230"/>
        <end position="248"/>
    </location>
</feature>
<dbReference type="AlphaFoldDB" id="A0A1B3SL28"/>
<protein>
    <submittedName>
        <fullName evidence="9">Phosphonate ABC transporter permease</fullName>
    </submittedName>
</protein>
<keyword evidence="6 7" id="KW-0472">Membrane</keyword>
<keyword evidence="2 7" id="KW-0813">Transport</keyword>
<comment type="subcellular location">
    <subcellularLocation>
        <location evidence="1 7">Cell membrane</location>
        <topology evidence="1 7">Multi-pass membrane protein</topology>
    </subcellularLocation>
</comment>
<evidence type="ECO:0000256" key="6">
    <source>
        <dbReference type="ARBA" id="ARBA00023136"/>
    </source>
</evidence>
<feature type="transmembrane region" description="Helical" evidence="7">
    <location>
        <begin position="454"/>
        <end position="471"/>
    </location>
</feature>
<dbReference type="RefSeq" id="WP_069116736.1">
    <property type="nucleotide sequence ID" value="NZ_CP017015.1"/>
</dbReference>
<organism evidence="9 10">
    <name type="scientific">Spiroplasma helicoides</name>
    <dbReference type="NCBI Taxonomy" id="216938"/>
    <lineage>
        <taxon>Bacteria</taxon>
        <taxon>Bacillati</taxon>
        <taxon>Mycoplasmatota</taxon>
        <taxon>Mollicutes</taxon>
        <taxon>Entomoplasmatales</taxon>
        <taxon>Spiroplasmataceae</taxon>
        <taxon>Spiroplasma</taxon>
    </lineage>
</organism>
<feature type="domain" description="ABC transmembrane type-1" evidence="8">
    <location>
        <begin position="95"/>
        <end position="278"/>
    </location>
</feature>
<evidence type="ECO:0000256" key="3">
    <source>
        <dbReference type="ARBA" id="ARBA00022475"/>
    </source>
</evidence>
<proteinExistence type="inferred from homology"/>
<sequence>MLNRKFNSLISRNVFKINNKYTKAPKKVFYYSFWCFVILLLVFGFYFLDAKWMTFFKSMKDFGDRIKEMVSWDFKDFNNTDSFGNSFMKNVVKSVWTTISMAFAGSILGVIISIPISIMAASNMVANKFLNNFAKFIIAIFRTIPSFTYALILVGYFGQTTLTITIAITIFSFSITSKFLFERIEHINTKIFISMQATGAGKIKSFRAAVLPQISSHIISAAFYALETNIRYISVIAGVTGIGIGQLIDNSVNYGKYGRVGFLLFILICIIIMLEILIYVVKTYIVFDKDYLLDQKEQKKIRNKIKKIKEENNLVFYIKNVLLKDWYVKYNQLKKDKVNNAEEIHTLLKEKKSLVKNFKVEHKEKIKADKASFQKYKLENVNSKSWFIFDEKISCDIRLDKIYITEFTFNVLNLKSQMQADLKDQADNSHKKFNESLTVEKVLKANPLGFIKRVVMYLIILVLFCYSLSLIEFKLENEATITQTNKHLIEMFKINWASLFSKAGSAPYSVIYLLFEGIAISVVGTTLGAIIAYILGIVSSQNITNFFVAKFFVGITSALRAIPSYIYAIIFISLVGMGPFTGALALMMGTVGMLSKYNREVFDEVNMKLVAQLQATGLNSWQRIRYGILPQTSSSVVSYIIYRFDINFKEVSVLGAVGASNMGYLLNSYFQQQYFPEFGALLLGIICVTLLVETISTILRNKINYGINPKWVDYLIIQIKQYWFAIYKANEKLVNKKDSLEFNESYAFYGYTNKFIDKKAKEIKNEQKISYILAWYKAYCQYFELKVSDENNVSYKETYKKHNKLFKETIYEFKLKRKELVKSIKTKQLLHRDELLNNFGSELSQIQDIEQKKAFKKDFRNSLKYIKKNTRIQINNLDY</sequence>
<evidence type="ECO:0000313" key="10">
    <source>
        <dbReference type="Proteomes" id="UP000094378"/>
    </source>
</evidence>
<keyword evidence="4 7" id="KW-0812">Transmembrane</keyword>
<feature type="transmembrane region" description="Helical" evidence="7">
    <location>
        <begin position="28"/>
        <end position="48"/>
    </location>
</feature>
<evidence type="ECO:0000313" key="9">
    <source>
        <dbReference type="EMBL" id="AOG60641.1"/>
    </source>
</evidence>
<keyword evidence="5 7" id="KW-1133">Transmembrane helix</keyword>
<comment type="similarity">
    <text evidence="7">Belongs to the binding-protein-dependent transport system permease family.</text>
</comment>
<evidence type="ECO:0000256" key="1">
    <source>
        <dbReference type="ARBA" id="ARBA00004651"/>
    </source>
</evidence>
<evidence type="ECO:0000259" key="8">
    <source>
        <dbReference type="PROSITE" id="PS50928"/>
    </source>
</evidence>
<dbReference type="SUPFAM" id="SSF161098">
    <property type="entry name" value="MetI-like"/>
    <property type="match status" value="2"/>
</dbReference>
<evidence type="ECO:0000256" key="7">
    <source>
        <dbReference type="RuleBase" id="RU363032"/>
    </source>
</evidence>
<feature type="domain" description="ABC transmembrane type-1" evidence="8">
    <location>
        <begin position="514"/>
        <end position="699"/>
    </location>
</feature>
<feature type="transmembrane region" description="Helical" evidence="7">
    <location>
        <begin position="95"/>
        <end position="121"/>
    </location>
</feature>
<dbReference type="KEGG" id="shj:SHELI_v1c06900"/>
<gene>
    <name evidence="9" type="primary">phnE</name>
    <name evidence="9" type="ORF">SHELI_v1c06900</name>
</gene>
<dbReference type="GO" id="GO:0005886">
    <property type="term" value="C:plasma membrane"/>
    <property type="evidence" value="ECO:0007669"/>
    <property type="project" value="UniProtKB-SubCell"/>
</dbReference>
<reference evidence="9 10" key="1">
    <citation type="submission" date="2016-08" db="EMBL/GenBank/DDBJ databases">
        <title>Complete genome sequence of Spiroplasma helicoides TABS-2 (DSM 22551).</title>
        <authorList>
            <person name="Shen W.-Y."/>
            <person name="Lo W.-S."/>
            <person name="Lai Y.-C."/>
            <person name="Kuo C.-H."/>
        </authorList>
    </citation>
    <scope>NUCLEOTIDE SEQUENCE [LARGE SCALE GENOMIC DNA]</scope>
    <source>
        <strain evidence="9 10">TABS-2</strain>
    </source>
</reference>
<dbReference type="CDD" id="cd06261">
    <property type="entry name" value="TM_PBP2"/>
    <property type="match status" value="2"/>
</dbReference>